<feature type="transmembrane region" description="Helical" evidence="8">
    <location>
        <begin position="257"/>
        <end position="284"/>
    </location>
</feature>
<evidence type="ECO:0000256" key="6">
    <source>
        <dbReference type="ARBA" id="ARBA00022989"/>
    </source>
</evidence>
<evidence type="ECO:0000256" key="3">
    <source>
        <dbReference type="ARBA" id="ARBA00022448"/>
    </source>
</evidence>
<accession>A0A1G9GAX3</accession>
<keyword evidence="10" id="KW-1185">Reference proteome</keyword>
<dbReference type="Pfam" id="PF01032">
    <property type="entry name" value="FecCD"/>
    <property type="match status" value="1"/>
</dbReference>
<evidence type="ECO:0000313" key="9">
    <source>
        <dbReference type="EMBL" id="SDK97433.1"/>
    </source>
</evidence>
<dbReference type="SUPFAM" id="SSF81345">
    <property type="entry name" value="ABC transporter involved in vitamin B12 uptake, BtuC"/>
    <property type="match status" value="1"/>
</dbReference>
<dbReference type="FunFam" id="1.10.3470.10:FF:000001">
    <property type="entry name" value="Vitamin B12 ABC transporter permease BtuC"/>
    <property type="match status" value="1"/>
</dbReference>
<evidence type="ECO:0000313" key="10">
    <source>
        <dbReference type="Proteomes" id="UP000199008"/>
    </source>
</evidence>
<protein>
    <submittedName>
        <fullName evidence="9">Iron complex transport system permease protein</fullName>
    </submittedName>
</protein>
<feature type="transmembrane region" description="Helical" evidence="8">
    <location>
        <begin position="137"/>
        <end position="158"/>
    </location>
</feature>
<feature type="transmembrane region" description="Helical" evidence="8">
    <location>
        <begin position="112"/>
        <end position="131"/>
    </location>
</feature>
<evidence type="ECO:0000256" key="2">
    <source>
        <dbReference type="ARBA" id="ARBA00007935"/>
    </source>
</evidence>
<dbReference type="GO" id="GO:0033214">
    <property type="term" value="P:siderophore-iron import into cell"/>
    <property type="evidence" value="ECO:0007669"/>
    <property type="project" value="TreeGrafter"/>
</dbReference>
<comment type="subcellular location">
    <subcellularLocation>
        <location evidence="1">Cell membrane</location>
        <topology evidence="1">Multi-pass membrane protein</topology>
    </subcellularLocation>
</comment>
<gene>
    <name evidence="9" type="ORF">SAMN05216216_11612</name>
</gene>
<feature type="transmembrane region" description="Helical" evidence="8">
    <location>
        <begin position="28"/>
        <end position="50"/>
    </location>
</feature>
<organism evidence="9 10">
    <name type="scientific">Lacicoccus qingdaonensis</name>
    <dbReference type="NCBI Taxonomy" id="576118"/>
    <lineage>
        <taxon>Bacteria</taxon>
        <taxon>Bacillati</taxon>
        <taxon>Bacillota</taxon>
        <taxon>Bacilli</taxon>
        <taxon>Bacillales</taxon>
        <taxon>Salinicoccaceae</taxon>
        <taxon>Lacicoccus</taxon>
    </lineage>
</organism>
<feature type="transmembrane region" description="Helical" evidence="8">
    <location>
        <begin position="80"/>
        <end position="100"/>
    </location>
</feature>
<dbReference type="PANTHER" id="PTHR30472">
    <property type="entry name" value="FERRIC ENTEROBACTIN TRANSPORT SYSTEM PERMEASE PROTEIN"/>
    <property type="match status" value="1"/>
</dbReference>
<dbReference type="STRING" id="576118.SAMN05216216_11612"/>
<keyword evidence="7 8" id="KW-0472">Membrane</keyword>
<dbReference type="Proteomes" id="UP000199008">
    <property type="component" value="Unassembled WGS sequence"/>
</dbReference>
<dbReference type="InterPro" id="IPR037294">
    <property type="entry name" value="ABC_BtuC-like"/>
</dbReference>
<dbReference type="Gene3D" id="1.10.3470.10">
    <property type="entry name" value="ABC transporter involved in vitamin B12 uptake, BtuC"/>
    <property type="match status" value="1"/>
</dbReference>
<name>A0A1G9GAX3_9BACL</name>
<reference evidence="10" key="1">
    <citation type="submission" date="2016-10" db="EMBL/GenBank/DDBJ databases">
        <authorList>
            <person name="Varghese N."/>
            <person name="Submissions S."/>
        </authorList>
    </citation>
    <scope>NUCLEOTIDE SEQUENCE [LARGE SCALE GENOMIC DNA]</scope>
    <source>
        <strain evidence="10">CGMCC 1.8895</strain>
    </source>
</reference>
<dbReference type="OrthoDB" id="9811721at2"/>
<dbReference type="GO" id="GO:0022857">
    <property type="term" value="F:transmembrane transporter activity"/>
    <property type="evidence" value="ECO:0007669"/>
    <property type="project" value="InterPro"/>
</dbReference>
<keyword evidence="6 8" id="KW-1133">Transmembrane helix</keyword>
<feature type="transmembrane region" description="Helical" evidence="8">
    <location>
        <begin position="296"/>
        <end position="318"/>
    </location>
</feature>
<evidence type="ECO:0000256" key="5">
    <source>
        <dbReference type="ARBA" id="ARBA00022692"/>
    </source>
</evidence>
<evidence type="ECO:0000256" key="7">
    <source>
        <dbReference type="ARBA" id="ARBA00023136"/>
    </source>
</evidence>
<sequence length="352" mass="36880">MTTSGKDNKRDKEAVKAVSKTARPVRGIFIIIGGLVFLGIAFMVSISLGAADIDLQTVWTALTGFDPAVSQHQIIWELRFPRIIGAALVGAAFSIAGALMQGMTRNPLADSGLLGLNAGAIFMLAISFAFFPGLPYVYVVLMSFAGAALGAVIVYGIGSLSRNGLTPIRLVLAGAAVTALLTALSQGIALYFNVGQDIAFWYAGGVSSTRWSHLAVITPVLLLMVIASLAISRSITILSLGEEVAVGLGERTMRTKLISGVIIVVLAGLAVSVVGAVSFVGLIVPHLTRKLVGYDYRWIIPVSAIVGAMLVVVADLLARTLNAPYEIPIGALISLVGVPFFLYLARKGGKEI</sequence>
<dbReference type="InterPro" id="IPR000522">
    <property type="entry name" value="ABC_transptr_permease_BtuC"/>
</dbReference>
<keyword evidence="3" id="KW-0813">Transport</keyword>
<feature type="transmembrane region" description="Helical" evidence="8">
    <location>
        <begin position="211"/>
        <end position="231"/>
    </location>
</feature>
<dbReference type="CDD" id="cd06550">
    <property type="entry name" value="TM_ABC_iron-siderophores_like"/>
    <property type="match status" value="1"/>
</dbReference>
<dbReference type="PANTHER" id="PTHR30472:SF65">
    <property type="entry name" value="SIDEROPHORE TRANSPORT SYSTEM PERMEASE PROTEIN YFIZ-RELATED"/>
    <property type="match status" value="1"/>
</dbReference>
<keyword evidence="5 8" id="KW-0812">Transmembrane</keyword>
<dbReference type="GO" id="GO:0005886">
    <property type="term" value="C:plasma membrane"/>
    <property type="evidence" value="ECO:0007669"/>
    <property type="project" value="UniProtKB-SubCell"/>
</dbReference>
<dbReference type="EMBL" id="FNFY01000016">
    <property type="protein sequence ID" value="SDK97433.1"/>
    <property type="molecule type" value="Genomic_DNA"/>
</dbReference>
<evidence type="ECO:0000256" key="8">
    <source>
        <dbReference type="SAM" id="Phobius"/>
    </source>
</evidence>
<evidence type="ECO:0000256" key="1">
    <source>
        <dbReference type="ARBA" id="ARBA00004651"/>
    </source>
</evidence>
<feature type="transmembrane region" description="Helical" evidence="8">
    <location>
        <begin position="170"/>
        <end position="191"/>
    </location>
</feature>
<dbReference type="RefSeq" id="WP_092986872.1">
    <property type="nucleotide sequence ID" value="NZ_FNFY01000016.1"/>
</dbReference>
<feature type="transmembrane region" description="Helical" evidence="8">
    <location>
        <begin position="325"/>
        <end position="345"/>
    </location>
</feature>
<dbReference type="AlphaFoldDB" id="A0A1G9GAX3"/>
<proteinExistence type="inferred from homology"/>
<comment type="similarity">
    <text evidence="2">Belongs to the binding-protein-dependent transport system permease family. FecCD subfamily.</text>
</comment>
<keyword evidence="4" id="KW-1003">Cell membrane</keyword>
<evidence type="ECO:0000256" key="4">
    <source>
        <dbReference type="ARBA" id="ARBA00022475"/>
    </source>
</evidence>